<feature type="transmembrane region" description="Helical" evidence="1">
    <location>
        <begin position="102"/>
        <end position="120"/>
    </location>
</feature>
<dbReference type="Proteomes" id="UP000095185">
    <property type="component" value="Chromosome"/>
</dbReference>
<reference evidence="2" key="1">
    <citation type="submission" date="2016-09" db="EMBL/GenBank/DDBJ databases">
        <title>Genome sequence of Chlorobaculum limnaeum.</title>
        <authorList>
            <person name="Liu Z."/>
            <person name="Tank M."/>
            <person name="Bryant D.A."/>
        </authorList>
    </citation>
    <scope>NUCLEOTIDE SEQUENCE [LARGE SCALE GENOMIC DNA]</scope>
    <source>
        <strain evidence="2">DSM 1677</strain>
    </source>
</reference>
<dbReference type="PANTHER" id="PTHR40076:SF1">
    <property type="entry name" value="MEMBRANE PROTEIN"/>
    <property type="match status" value="1"/>
</dbReference>
<evidence type="ECO:0000256" key="1">
    <source>
        <dbReference type="SAM" id="Phobius"/>
    </source>
</evidence>
<accession>A0A1D8D4B1</accession>
<evidence type="ECO:0008006" key="4">
    <source>
        <dbReference type="Google" id="ProtNLM"/>
    </source>
</evidence>
<keyword evidence="1" id="KW-0472">Membrane</keyword>
<organism evidence="2 3">
    <name type="scientific">Chlorobaculum limnaeum</name>
    <dbReference type="NCBI Taxonomy" id="274537"/>
    <lineage>
        <taxon>Bacteria</taxon>
        <taxon>Pseudomonadati</taxon>
        <taxon>Chlorobiota</taxon>
        <taxon>Chlorobiia</taxon>
        <taxon>Chlorobiales</taxon>
        <taxon>Chlorobiaceae</taxon>
        <taxon>Chlorobaculum</taxon>
    </lineage>
</organism>
<feature type="transmembrane region" description="Helical" evidence="1">
    <location>
        <begin position="126"/>
        <end position="146"/>
    </location>
</feature>
<feature type="transmembrane region" description="Helical" evidence="1">
    <location>
        <begin position="167"/>
        <end position="194"/>
    </location>
</feature>
<dbReference type="AlphaFoldDB" id="A0A1D8D4B1"/>
<dbReference type="PANTHER" id="PTHR40076">
    <property type="entry name" value="MEMBRANE PROTEIN-RELATED"/>
    <property type="match status" value="1"/>
</dbReference>
<feature type="transmembrane region" description="Helical" evidence="1">
    <location>
        <begin position="68"/>
        <end position="90"/>
    </location>
</feature>
<dbReference type="KEGG" id="clz:BIU88_07420"/>
<evidence type="ECO:0000313" key="3">
    <source>
        <dbReference type="Proteomes" id="UP000095185"/>
    </source>
</evidence>
<dbReference type="EMBL" id="CP017305">
    <property type="protein sequence ID" value="AOS83987.1"/>
    <property type="molecule type" value="Genomic_DNA"/>
</dbReference>
<protein>
    <recommendedName>
        <fullName evidence="4">Glycerophosphoryl diester phosphodiesterase membrane domain-containing protein</fullName>
    </recommendedName>
</protein>
<dbReference type="InterPro" id="IPR010380">
    <property type="entry name" value="DUF975"/>
</dbReference>
<keyword evidence="1" id="KW-0812">Transmembrane</keyword>
<gene>
    <name evidence="2" type="ORF">BIU88_07420</name>
</gene>
<name>A0A1D8D4B1_CHLLM</name>
<dbReference type="STRING" id="274537.BIU88_07420"/>
<proteinExistence type="predicted"/>
<dbReference type="RefSeq" id="WP_069810065.1">
    <property type="nucleotide sequence ID" value="NZ_CP017305.1"/>
</dbReference>
<keyword evidence="1" id="KW-1133">Transmembrane helix</keyword>
<sequence>MAPFDFGQKVDTAQFDKLIEGNYEVNASDYLQKGWEMFKGNIGEFIGFTLVVFAASLVISKLGAFGSLLFSALAAPLYAGFSIAAFRILSGKSLQFSDFFKGFNYFLPLFLAGLASGIIVSVGLALLLLPGIYLAVGYMLTTLLVIDHRMEFWQAMETSRKIVTKNWFAFFIFALLLFLVNVLGIIALGVGLLVTIPITSCAAAIAYKEIVGLHSTEW</sequence>
<evidence type="ECO:0000313" key="2">
    <source>
        <dbReference type="EMBL" id="AOS83987.1"/>
    </source>
</evidence>
<keyword evidence="3" id="KW-1185">Reference proteome</keyword>
<feature type="transmembrane region" description="Helical" evidence="1">
    <location>
        <begin position="42"/>
        <end position="62"/>
    </location>
</feature>